<dbReference type="GO" id="GO:0032259">
    <property type="term" value="P:methylation"/>
    <property type="evidence" value="ECO:0007669"/>
    <property type="project" value="UniProtKB-KW"/>
</dbReference>
<dbReference type="InterPro" id="IPR050723">
    <property type="entry name" value="CFA/CMAS"/>
</dbReference>
<comment type="caution">
    <text evidence="2">The sequence shown here is derived from an EMBL/GenBank/DDBJ whole genome shotgun (WGS) entry which is preliminary data.</text>
</comment>
<dbReference type="AlphaFoldDB" id="A0A0L6TYA4"/>
<keyword evidence="2" id="KW-0489">Methyltransferase</keyword>
<dbReference type="OrthoDB" id="9811589at2"/>
<organism evidence="2 3">
    <name type="scientific">Acetobacterium bakii</name>
    <dbReference type="NCBI Taxonomy" id="52689"/>
    <lineage>
        <taxon>Bacteria</taxon>
        <taxon>Bacillati</taxon>
        <taxon>Bacillota</taxon>
        <taxon>Clostridia</taxon>
        <taxon>Eubacteriales</taxon>
        <taxon>Eubacteriaceae</taxon>
        <taxon>Acetobacterium</taxon>
    </lineage>
</organism>
<evidence type="ECO:0000313" key="3">
    <source>
        <dbReference type="Proteomes" id="UP000036873"/>
    </source>
</evidence>
<dbReference type="Gene3D" id="2.20.25.110">
    <property type="entry name" value="S-adenosyl-L-methionine-dependent methyltransferases"/>
    <property type="match status" value="1"/>
</dbReference>
<dbReference type="InterPro" id="IPR041698">
    <property type="entry name" value="Methyltransf_25"/>
</dbReference>
<proteinExistence type="predicted"/>
<dbReference type="SUPFAM" id="SSF53335">
    <property type="entry name" value="S-adenosyl-L-methionine-dependent methyltransferases"/>
    <property type="match status" value="1"/>
</dbReference>
<dbReference type="GO" id="GO:0008168">
    <property type="term" value="F:methyltransferase activity"/>
    <property type="evidence" value="ECO:0007669"/>
    <property type="project" value="UniProtKB-KW"/>
</dbReference>
<feature type="domain" description="Methyltransferase" evidence="1">
    <location>
        <begin position="39"/>
        <end position="135"/>
    </location>
</feature>
<evidence type="ECO:0000313" key="2">
    <source>
        <dbReference type="EMBL" id="KNZ41057.1"/>
    </source>
</evidence>
<accession>A0A0L6TYA4</accession>
<name>A0A0L6TYA4_9FIRM</name>
<reference evidence="3" key="1">
    <citation type="submission" date="2015-07" db="EMBL/GenBank/DDBJ databases">
        <title>Draft genome sequence of Acetobacterium bakii DSM 8293, a potential psychrophilic chemical producer through syngas fermentation.</title>
        <authorList>
            <person name="Song Y."/>
            <person name="Hwang S."/>
            <person name="Cho B.-K."/>
        </authorList>
    </citation>
    <scope>NUCLEOTIDE SEQUENCE [LARGE SCALE GENOMIC DNA]</scope>
    <source>
        <strain evidence="3">DSM 8239</strain>
    </source>
</reference>
<gene>
    <name evidence="2" type="ORF">AKG39_14105</name>
</gene>
<dbReference type="Gene3D" id="3.40.50.150">
    <property type="entry name" value="Vaccinia Virus protein VP39"/>
    <property type="match status" value="1"/>
</dbReference>
<dbReference type="Proteomes" id="UP000036873">
    <property type="component" value="Unassembled WGS sequence"/>
</dbReference>
<dbReference type="RefSeq" id="WP_050741046.1">
    <property type="nucleotide sequence ID" value="NZ_LGYO01000037.1"/>
</dbReference>
<evidence type="ECO:0000259" key="1">
    <source>
        <dbReference type="Pfam" id="PF13649"/>
    </source>
</evidence>
<sequence>MYQEFAQVYDELMKEIDYSQWSEYLQRLFLNANREIKSVLEFGCGTGNITCNLAKKGFEMTAVDISEAMLTIADEKADAMDLKNIQFYLGDMSNFKIDKNYDAVISCCDSVNYLPTLEAIQSFLVCSHDSLKSKGLLLFDINTVTKYKKTIMDNTYVYDTDDVFCVWENEPDFTKGEMHFNLTFFSKNPNETYNRYEETQTQYMYTIDEINRCLLNIGFHKIKFFDFGSYNPGSNEGERIQIIAEKK</sequence>
<dbReference type="CDD" id="cd02440">
    <property type="entry name" value="AdoMet_MTases"/>
    <property type="match status" value="1"/>
</dbReference>
<keyword evidence="2" id="KW-0808">Transferase</keyword>
<dbReference type="InterPro" id="IPR029063">
    <property type="entry name" value="SAM-dependent_MTases_sf"/>
</dbReference>
<dbReference type="STRING" id="52689.AKG39_14105"/>
<dbReference type="EMBL" id="LGYO01000037">
    <property type="protein sequence ID" value="KNZ41057.1"/>
    <property type="molecule type" value="Genomic_DNA"/>
</dbReference>
<protein>
    <submittedName>
        <fullName evidence="2">Methyltransferase</fullName>
    </submittedName>
</protein>
<keyword evidence="3" id="KW-1185">Reference proteome</keyword>
<dbReference type="Pfam" id="PF13649">
    <property type="entry name" value="Methyltransf_25"/>
    <property type="match status" value="1"/>
</dbReference>
<dbReference type="PANTHER" id="PTHR43667">
    <property type="entry name" value="CYCLOPROPANE-FATTY-ACYL-PHOSPHOLIPID SYNTHASE"/>
    <property type="match status" value="1"/>
</dbReference>
<dbReference type="PANTHER" id="PTHR43667:SF2">
    <property type="entry name" value="FATTY ACID C-METHYL TRANSFERASE"/>
    <property type="match status" value="1"/>
</dbReference>